<dbReference type="EC" id="2.3.2.27" evidence="4"/>
<keyword evidence="8 16" id="KW-0863">Zinc-finger</keyword>
<reference evidence="20" key="2">
    <citation type="submission" date="2025-09" db="UniProtKB">
        <authorList>
            <consortium name="Ensembl"/>
        </authorList>
    </citation>
    <scope>IDENTIFICATION</scope>
</reference>
<dbReference type="Proteomes" id="UP000694413">
    <property type="component" value="Unassembled WGS sequence"/>
</dbReference>
<evidence type="ECO:0000256" key="2">
    <source>
        <dbReference type="ARBA" id="ARBA00004127"/>
    </source>
</evidence>
<feature type="transmembrane region" description="Helical" evidence="18">
    <location>
        <begin position="365"/>
        <end position="388"/>
    </location>
</feature>
<evidence type="ECO:0000256" key="11">
    <source>
        <dbReference type="ARBA" id="ARBA00022989"/>
    </source>
</evidence>
<dbReference type="SMART" id="SM00184">
    <property type="entry name" value="RING"/>
    <property type="match status" value="1"/>
</dbReference>
<keyword evidence="10" id="KW-0862">Zinc</keyword>
<evidence type="ECO:0000256" key="17">
    <source>
        <dbReference type="SAM" id="MobiDB-lite"/>
    </source>
</evidence>
<dbReference type="GO" id="GO:0005783">
    <property type="term" value="C:endoplasmic reticulum"/>
    <property type="evidence" value="ECO:0007669"/>
    <property type="project" value="TreeGrafter"/>
</dbReference>
<keyword evidence="6 18" id="KW-0812">Transmembrane</keyword>
<keyword evidence="12 18" id="KW-0472">Membrane</keyword>
<accession>A0A8D2QI01</accession>
<dbReference type="Ensembl" id="ENSZALT00000022969.1">
    <property type="protein sequence ID" value="ENSZALP00000017214.1"/>
    <property type="gene ID" value="ENSZALG00000013947.1"/>
</dbReference>
<evidence type="ECO:0000256" key="16">
    <source>
        <dbReference type="PROSITE-ProRule" id="PRU00175"/>
    </source>
</evidence>
<feature type="domain" description="RING-type" evidence="19">
    <location>
        <begin position="422"/>
        <end position="460"/>
    </location>
</feature>
<evidence type="ECO:0000256" key="14">
    <source>
        <dbReference type="ARBA" id="ARBA00039413"/>
    </source>
</evidence>
<dbReference type="InterPro" id="IPR013083">
    <property type="entry name" value="Znf_RING/FYVE/PHD"/>
</dbReference>
<protein>
    <recommendedName>
        <fullName evidence="14">E3 ubiquitin-protein ligase RNFT1</fullName>
        <ecNumber evidence="4">2.3.2.27</ecNumber>
    </recommendedName>
    <alternativeName>
        <fullName evidence="15">RING finger and transmembrane domain-containing protein 1</fullName>
    </alternativeName>
</protein>
<dbReference type="FunFam" id="3.30.40.10:FF:000440">
    <property type="entry name" value="RING finger and transmembrane domain-containing protein 1"/>
    <property type="match status" value="1"/>
</dbReference>
<gene>
    <name evidence="20" type="primary">RNFT1</name>
</gene>
<evidence type="ECO:0000256" key="5">
    <source>
        <dbReference type="ARBA" id="ARBA00022679"/>
    </source>
</evidence>
<evidence type="ECO:0000256" key="13">
    <source>
        <dbReference type="ARBA" id="ARBA00037172"/>
    </source>
</evidence>
<dbReference type="SUPFAM" id="SSF57850">
    <property type="entry name" value="RING/U-box"/>
    <property type="match status" value="1"/>
</dbReference>
<comment type="pathway">
    <text evidence="3">Protein modification; protein ubiquitination.</text>
</comment>
<reference evidence="20" key="1">
    <citation type="submission" date="2025-08" db="UniProtKB">
        <authorList>
            <consortium name="Ensembl"/>
        </authorList>
    </citation>
    <scope>IDENTIFICATION</scope>
</reference>
<comment type="subcellular location">
    <subcellularLocation>
        <location evidence="2">Endomembrane system</location>
        <topology evidence="2">Multi-pass membrane protein</topology>
    </subcellularLocation>
</comment>
<keyword evidence="11 18" id="KW-1133">Transmembrane helix</keyword>
<proteinExistence type="predicted"/>
<dbReference type="Gene3D" id="3.30.40.10">
    <property type="entry name" value="Zinc/RING finger domain, C3HC4 (zinc finger)"/>
    <property type="match status" value="1"/>
</dbReference>
<name>A0A8D2QI01_ZONAL</name>
<dbReference type="GO" id="GO:1904294">
    <property type="term" value="P:positive regulation of ERAD pathway"/>
    <property type="evidence" value="ECO:0007669"/>
    <property type="project" value="InterPro"/>
</dbReference>
<dbReference type="InterPro" id="IPR044235">
    <property type="entry name" value="RNFT1/2"/>
</dbReference>
<evidence type="ECO:0000256" key="4">
    <source>
        <dbReference type="ARBA" id="ARBA00012483"/>
    </source>
</evidence>
<dbReference type="PROSITE" id="PS00518">
    <property type="entry name" value="ZF_RING_1"/>
    <property type="match status" value="1"/>
</dbReference>
<dbReference type="PROSITE" id="PS50089">
    <property type="entry name" value="ZF_RING_2"/>
    <property type="match status" value="1"/>
</dbReference>
<evidence type="ECO:0000256" key="15">
    <source>
        <dbReference type="ARBA" id="ARBA00042946"/>
    </source>
</evidence>
<sequence length="482" mass="54540">MVPGPVLTLAAGPKAALWCFTPEIPWLRVQRGTSRLSGLRFLRRESFWRWWRERERVLLEGCQMFIPWVQRCLHRDWIFIFLNDFSLSLNCFYPALGDTNQKEAQEQPCTLTVSISTASRAAVMIPPAPGRLRRAPPAPGMCAPSWAPPAPGMCAPSWAPPAPGMCASSWAPARRNPGTRRAPGAPGRARRAAATGRQRGPRMRSPRSRAGAPWPSCAASCSGCTGACPTSSSSASNCSCSTALERCSRLQCTWLLLYLSGSSLLLYYTFHSQALYHSLIFLSPTVDFMNFWEVLWIVGVTDFILKFLFMGLKCFILLVPSFIMSFKSKGYWYMLLEELCQYYRMFVPIPVWCRYLMAHGGLDTALGWSLGILLGLLYLILKLLSFFGQWKNFRQVLRIFFTRPHYGVPASKRQCSESDDICSICQAEFQKPILLICQHIFCEECISLWFNREKTCPLCRTVISDHVNKWKDGATSMHLQIF</sequence>
<feature type="region of interest" description="Disordered" evidence="17">
    <location>
        <begin position="170"/>
        <end position="212"/>
    </location>
</feature>
<comment type="function">
    <text evidence="13">E3 ubiquitin-protein ligase that acts in the endoplasmic reticulum (ER)-associated degradation (ERAD) pathway, which targets misfolded proteins that accumulate in the endoplasmic reticulum (ER) for ubiquitination and subsequent proteasome-mediated degradation. Protects cells from ER stress-induced apoptosis.</text>
</comment>
<comment type="catalytic activity">
    <reaction evidence="1">
        <text>S-ubiquitinyl-[E2 ubiquitin-conjugating enzyme]-L-cysteine + [acceptor protein]-L-lysine = [E2 ubiquitin-conjugating enzyme]-L-cysteine + N(6)-ubiquitinyl-[acceptor protein]-L-lysine.</text>
        <dbReference type="EC" id="2.3.2.27"/>
    </reaction>
</comment>
<evidence type="ECO:0000256" key="1">
    <source>
        <dbReference type="ARBA" id="ARBA00000900"/>
    </source>
</evidence>
<dbReference type="GO" id="GO:0061630">
    <property type="term" value="F:ubiquitin protein ligase activity"/>
    <property type="evidence" value="ECO:0007669"/>
    <property type="project" value="UniProtKB-EC"/>
</dbReference>
<feature type="compositionally biased region" description="Low complexity" evidence="17">
    <location>
        <begin position="171"/>
        <end position="198"/>
    </location>
</feature>
<dbReference type="InterPro" id="IPR017907">
    <property type="entry name" value="Znf_RING_CS"/>
</dbReference>
<dbReference type="AlphaFoldDB" id="A0A8D2QI01"/>
<dbReference type="Pfam" id="PF13639">
    <property type="entry name" value="zf-RING_2"/>
    <property type="match status" value="1"/>
</dbReference>
<evidence type="ECO:0000256" key="9">
    <source>
        <dbReference type="ARBA" id="ARBA00022786"/>
    </source>
</evidence>
<evidence type="ECO:0000313" key="20">
    <source>
        <dbReference type="Ensembl" id="ENSZALP00000017214.1"/>
    </source>
</evidence>
<evidence type="ECO:0000256" key="18">
    <source>
        <dbReference type="SAM" id="Phobius"/>
    </source>
</evidence>
<evidence type="ECO:0000313" key="21">
    <source>
        <dbReference type="Proteomes" id="UP000694413"/>
    </source>
</evidence>
<evidence type="ECO:0000256" key="3">
    <source>
        <dbReference type="ARBA" id="ARBA00004906"/>
    </source>
</evidence>
<feature type="transmembrane region" description="Helical" evidence="18">
    <location>
        <begin position="307"/>
        <end position="326"/>
    </location>
</feature>
<keyword evidence="21" id="KW-1185">Reference proteome</keyword>
<dbReference type="PANTHER" id="PTHR15860:SF1">
    <property type="entry name" value="E3 UBIQUITIN-PROTEIN LIGASE RNFT1"/>
    <property type="match status" value="1"/>
</dbReference>
<feature type="transmembrane region" description="Helical" evidence="18">
    <location>
        <begin position="276"/>
        <end position="300"/>
    </location>
</feature>
<evidence type="ECO:0000256" key="7">
    <source>
        <dbReference type="ARBA" id="ARBA00022723"/>
    </source>
</evidence>
<dbReference type="GO" id="GO:0008270">
    <property type="term" value="F:zinc ion binding"/>
    <property type="evidence" value="ECO:0007669"/>
    <property type="project" value="UniProtKB-KW"/>
</dbReference>
<evidence type="ECO:0000256" key="10">
    <source>
        <dbReference type="ARBA" id="ARBA00022833"/>
    </source>
</evidence>
<organism evidence="20 21">
    <name type="scientific">Zonotrichia albicollis</name>
    <name type="common">White-throated sparrow</name>
    <name type="synonym">Fringilla albicollis</name>
    <dbReference type="NCBI Taxonomy" id="44394"/>
    <lineage>
        <taxon>Eukaryota</taxon>
        <taxon>Metazoa</taxon>
        <taxon>Chordata</taxon>
        <taxon>Craniata</taxon>
        <taxon>Vertebrata</taxon>
        <taxon>Euteleostomi</taxon>
        <taxon>Archelosauria</taxon>
        <taxon>Archosauria</taxon>
        <taxon>Dinosauria</taxon>
        <taxon>Saurischia</taxon>
        <taxon>Theropoda</taxon>
        <taxon>Coelurosauria</taxon>
        <taxon>Aves</taxon>
        <taxon>Neognathae</taxon>
        <taxon>Neoaves</taxon>
        <taxon>Telluraves</taxon>
        <taxon>Australaves</taxon>
        <taxon>Passeriformes</taxon>
        <taxon>Passerellidae</taxon>
        <taxon>Zonotrichia</taxon>
    </lineage>
</organism>
<dbReference type="InterPro" id="IPR001841">
    <property type="entry name" value="Znf_RING"/>
</dbReference>
<dbReference type="PANTHER" id="PTHR15860">
    <property type="entry name" value="UNCHARACTERIZED RING FINGER-CONTAINING PROTEIN"/>
    <property type="match status" value="1"/>
</dbReference>
<keyword evidence="9" id="KW-0833">Ubl conjugation pathway</keyword>
<keyword evidence="7" id="KW-0479">Metal-binding</keyword>
<evidence type="ECO:0000256" key="6">
    <source>
        <dbReference type="ARBA" id="ARBA00022692"/>
    </source>
</evidence>
<keyword evidence="5" id="KW-0808">Transferase</keyword>
<evidence type="ECO:0000259" key="19">
    <source>
        <dbReference type="PROSITE" id="PS50089"/>
    </source>
</evidence>
<evidence type="ECO:0000256" key="8">
    <source>
        <dbReference type="ARBA" id="ARBA00022771"/>
    </source>
</evidence>
<evidence type="ECO:0000256" key="12">
    <source>
        <dbReference type="ARBA" id="ARBA00023136"/>
    </source>
</evidence>